<dbReference type="EMBL" id="CP036287">
    <property type="protein sequence ID" value="QDU67020.1"/>
    <property type="molecule type" value="Genomic_DNA"/>
</dbReference>
<dbReference type="Pfam" id="PF05345">
    <property type="entry name" value="He_PIG"/>
    <property type="match status" value="1"/>
</dbReference>
<dbReference type="InterPro" id="IPR002909">
    <property type="entry name" value="IPT_dom"/>
</dbReference>
<gene>
    <name evidence="4" type="ORF">Pla133_20970</name>
</gene>
<dbReference type="Proteomes" id="UP000316921">
    <property type="component" value="Chromosome"/>
</dbReference>
<feature type="domain" description="IPT/TIG" evidence="3">
    <location>
        <begin position="26"/>
        <end position="94"/>
    </location>
</feature>
<name>A0A518BJ68_9BACT</name>
<protein>
    <recommendedName>
        <fullName evidence="3">IPT/TIG domain-containing protein</fullName>
    </recommendedName>
</protein>
<feature type="chain" id="PRO_5022005607" description="IPT/TIG domain-containing protein" evidence="2">
    <location>
        <begin position="24"/>
        <end position="1428"/>
    </location>
</feature>
<dbReference type="SUPFAM" id="SSF81296">
    <property type="entry name" value="E set domains"/>
    <property type="match status" value="1"/>
</dbReference>
<feature type="region of interest" description="Disordered" evidence="1">
    <location>
        <begin position="842"/>
        <end position="923"/>
    </location>
</feature>
<reference evidence="4 5" key="1">
    <citation type="submission" date="2019-02" db="EMBL/GenBank/DDBJ databases">
        <title>Deep-cultivation of Planctomycetes and their phenomic and genomic characterization uncovers novel biology.</title>
        <authorList>
            <person name="Wiegand S."/>
            <person name="Jogler M."/>
            <person name="Boedeker C."/>
            <person name="Pinto D."/>
            <person name="Vollmers J."/>
            <person name="Rivas-Marin E."/>
            <person name="Kohn T."/>
            <person name="Peeters S.H."/>
            <person name="Heuer A."/>
            <person name="Rast P."/>
            <person name="Oberbeckmann S."/>
            <person name="Bunk B."/>
            <person name="Jeske O."/>
            <person name="Meyerdierks A."/>
            <person name="Storesund J.E."/>
            <person name="Kallscheuer N."/>
            <person name="Luecker S."/>
            <person name="Lage O.M."/>
            <person name="Pohl T."/>
            <person name="Merkel B.J."/>
            <person name="Hornburger P."/>
            <person name="Mueller R.-W."/>
            <person name="Bruemmer F."/>
            <person name="Labrenz M."/>
            <person name="Spormann A.M."/>
            <person name="Op den Camp H."/>
            <person name="Overmann J."/>
            <person name="Amann R."/>
            <person name="Jetten M.S.M."/>
            <person name="Mascher T."/>
            <person name="Medema M.H."/>
            <person name="Devos D.P."/>
            <person name="Kaster A.-K."/>
            <person name="Ovreas L."/>
            <person name="Rohde M."/>
            <person name="Galperin M.Y."/>
            <person name="Jogler C."/>
        </authorList>
    </citation>
    <scope>NUCLEOTIDE SEQUENCE [LARGE SCALE GENOMIC DNA]</scope>
    <source>
        <strain evidence="4 5">Pla133</strain>
    </source>
</reference>
<proteinExistence type="predicted"/>
<dbReference type="Pfam" id="PF01833">
    <property type="entry name" value="TIG"/>
    <property type="match status" value="1"/>
</dbReference>
<accession>A0A518BJ68</accession>
<evidence type="ECO:0000259" key="3">
    <source>
        <dbReference type="Pfam" id="PF01833"/>
    </source>
</evidence>
<feature type="compositionally biased region" description="Gly residues" evidence="1">
    <location>
        <begin position="852"/>
        <end position="862"/>
    </location>
</feature>
<feature type="signal peptide" evidence="2">
    <location>
        <begin position="1"/>
        <end position="23"/>
    </location>
</feature>
<evidence type="ECO:0000313" key="4">
    <source>
        <dbReference type="EMBL" id="QDU67020.1"/>
    </source>
</evidence>
<dbReference type="InterPro" id="IPR014756">
    <property type="entry name" value="Ig_E-set"/>
</dbReference>
<evidence type="ECO:0000256" key="2">
    <source>
        <dbReference type="SAM" id="SignalP"/>
    </source>
</evidence>
<feature type="region of interest" description="Disordered" evidence="1">
    <location>
        <begin position="992"/>
        <end position="1030"/>
    </location>
</feature>
<feature type="compositionally biased region" description="Low complexity" evidence="1">
    <location>
        <begin position="863"/>
        <end position="872"/>
    </location>
</feature>
<dbReference type="InterPro" id="IPR013783">
    <property type="entry name" value="Ig-like_fold"/>
</dbReference>
<dbReference type="Gene3D" id="2.60.40.10">
    <property type="entry name" value="Immunoglobulins"/>
    <property type="match status" value="2"/>
</dbReference>
<dbReference type="RefSeq" id="WP_419192333.1">
    <property type="nucleotide sequence ID" value="NZ_CP036287.1"/>
</dbReference>
<evidence type="ECO:0000313" key="5">
    <source>
        <dbReference type="Proteomes" id="UP000316921"/>
    </source>
</evidence>
<organism evidence="4 5">
    <name type="scientific">Engelhardtia mirabilis</name>
    <dbReference type="NCBI Taxonomy" id="2528011"/>
    <lineage>
        <taxon>Bacteria</taxon>
        <taxon>Pseudomonadati</taxon>
        <taxon>Planctomycetota</taxon>
        <taxon>Planctomycetia</taxon>
        <taxon>Planctomycetia incertae sedis</taxon>
        <taxon>Engelhardtia</taxon>
    </lineage>
</organism>
<keyword evidence="2" id="KW-0732">Signal</keyword>
<dbReference type="KEGG" id="pbap:Pla133_20970"/>
<feature type="region of interest" description="Disordered" evidence="1">
    <location>
        <begin position="1105"/>
        <end position="1127"/>
    </location>
</feature>
<sequence precursor="true">MHLSPSRWVPPVLVLLVCPPALGQGPTVTSVEPTLAATPQTIVVTGSGFGPETTVTIGGQPATVTQAGSNSLHVLPAPSDPGFADVVVSAPGGTVVASGAAQMWPTLTASNTGLGGTASIEIAIGDAGTYDLAFAMASLDEPLSLGPEIAYGLLLDPAGPLVLLASGLAPNLAPSQLSFPVPAGPELLGVELPLQALTRRGLIEPTSFSLTNLAVLSFDSVAYGPPTNIVYAANPVTYQLGQPVAPNVPAVDGYVESWGIAPLPQFGFYPLPEGLFLDSTNGNIVGTPTKIQGPKNHLVVAVNAAGSTSTALKVSVDGAAPQLLGYSTDPAVYDFGAVIEPNLPSVQGYVADWAIEPELPAGLEFSAGAITGAALEGSLPQLYTVTASNEVGSDSTTVSIAVTGSLKLTDISVPKGATWQINRPIDFDFSAPIDLATVNSNTLSIKTTSGLSALGTFSVDPSRPSRVRFQPFCPGSGEPLGYGLMPGGVSYQITAFGLKSGPTTIQSVDGQSLGATTSVSFQTPLGTSPTEVFFDTQAGPPAPLVGGPGGTAGPVTALLVAGVEQPFELDLAGQAISIVDVPLNFFSDLAAQVSVLLRFDQPISPSAGNLAPSMVGIERSTGGGQWDSIPTEAQLLSNCVEGGAVVALKPLGVLPPATDLRVRIGAGFEDLTGEGTRSPSANFALLRTIDPSDPAFTPPGDLADEIFESFNVGGAQASSFEGPPDPLIPAAVWADGLLTAAVSFEGTGGPGGDFDWQVPDGTVQVLSTDSSTIVGGPGFVPTAVQNVVDGVVNVRNLRIGEGATLRVIGPNPAKILASGNVEILGRIDVSGLDALPVSQPFSPNIPSPGAGTVAGSGRGGSGSPLTAAPSPSGGAGFGAFQVPGKGGSGGEAGYSPSNSFESNRGGGGGGGRFAADSSTPPDDHFNALIGGPGAPSATGALTGLMPPQPGANGPSVFVDGDPSNDFWGLLYEPGDPADPADDLIVIGELPQPWAGAGGGGGGDSIKASSWPPPTLVPSDNKRAAGGGSGGGQLQLQVLGDIVLGAQAQLVANGGDGAEGESTSGTNQVGGAGGGGSGGHLILQALGRLDLSATTGVVLEAIGGQGGIGKGDGDNDPPDVAQSSGGDGGAGVIQVHLPDFAEFDPQSGAGHVILPSPGGDVAAAIAGISAPNAWQLYPSFSQRSRARSIPIALGAGIDNPLSAALQPLFDFDGTVADSAAPDAGQVQTLLDQVASLPSILSGQPLSVDPVARTVVVDATALLTDASGPFSKDVYLRNPQLLRQFELELVSGFTELSFTVASADFDASDSNLTLHLDQSGGPLSSFGGRGTSFELVPRYFRVRNDGLQDVLAAPASIMIRFQGLAADSGGLPRLDNPLVPWTSDVSKFNDPGMPAPIEFVQFEVTFDLGPSGNSASPLLSLEFIRLPFRF</sequence>
<keyword evidence="5" id="KW-1185">Reference proteome</keyword>
<evidence type="ECO:0000256" key="1">
    <source>
        <dbReference type="SAM" id="MobiDB-lite"/>
    </source>
</evidence>